<evidence type="ECO:0000256" key="4">
    <source>
        <dbReference type="SAM" id="MobiDB-lite"/>
    </source>
</evidence>
<evidence type="ECO:0000259" key="5">
    <source>
        <dbReference type="PROSITE" id="PS01031"/>
    </source>
</evidence>
<feature type="region of interest" description="Disordered" evidence="4">
    <location>
        <begin position="336"/>
        <end position="372"/>
    </location>
</feature>
<comment type="caution">
    <text evidence="6">The sequence shown here is derived from an EMBL/GenBank/DDBJ whole genome shotgun (WGS) entry which is preliminary data.</text>
</comment>
<gene>
    <name evidence="6" type="ORF">N7492_007174</name>
</gene>
<dbReference type="Gene3D" id="2.60.40.790">
    <property type="match status" value="1"/>
</dbReference>
<name>A0A9W9HZC5_9EURO</name>
<dbReference type="PROSITE" id="PS01031">
    <property type="entry name" value="SHSP"/>
    <property type="match status" value="1"/>
</dbReference>
<feature type="region of interest" description="Disordered" evidence="4">
    <location>
        <begin position="31"/>
        <end position="188"/>
    </location>
</feature>
<evidence type="ECO:0000313" key="7">
    <source>
        <dbReference type="Proteomes" id="UP001146351"/>
    </source>
</evidence>
<dbReference type="EMBL" id="JAPQKO010000005">
    <property type="protein sequence ID" value="KAJ5161782.1"/>
    <property type="molecule type" value="Genomic_DNA"/>
</dbReference>
<feature type="domain" description="SHSP" evidence="5">
    <location>
        <begin position="212"/>
        <end position="337"/>
    </location>
</feature>
<dbReference type="Proteomes" id="UP001146351">
    <property type="component" value="Unassembled WGS sequence"/>
</dbReference>
<dbReference type="SUPFAM" id="SSF49764">
    <property type="entry name" value="HSP20-like chaperones"/>
    <property type="match status" value="1"/>
</dbReference>
<dbReference type="InterPro" id="IPR008978">
    <property type="entry name" value="HSP20-like_chaperone"/>
</dbReference>
<sequence>MMASFYDMDDSFWANLSASLKEEDPFSAFARHNHRHSHDRPAPFWGWGGPAHPGRQHQPPHPFFWGWGHPAEREGAKTPQPPRGPGQDREATPGPSSEHPKNTEQEATPSSETEPEYHRGKGKRPTRDQDGTEKASCDKERHGPHHSRGFYNGGPAGAGPYRFPFGGCDARQNQRGHGSQRAPRGPEPFEPNIDFLRNVARQFGVHFETPTPEGVDFVPAVDVFDAADRYIVHVSLPGAKKDDLSIDYDADESVLRLAGVVYRPDINEDLHQTLAMEGRAREVGVFEREVRFGTRQTPAVVAVDEIIAKLEDGVLIVTLPKVIPEPRPKKKVFVQQDGVQDAAEEKASVTMTPDGSESDGEETKEYVKVPVQ</sequence>
<reference evidence="6" key="2">
    <citation type="journal article" date="2023" name="IMA Fungus">
        <title>Comparative genomic study of the Penicillium genus elucidates a diverse pangenome and 15 lateral gene transfer events.</title>
        <authorList>
            <person name="Petersen C."/>
            <person name="Sorensen T."/>
            <person name="Nielsen M.R."/>
            <person name="Sondergaard T.E."/>
            <person name="Sorensen J.L."/>
            <person name="Fitzpatrick D.A."/>
            <person name="Frisvad J.C."/>
            <person name="Nielsen K.L."/>
        </authorList>
    </citation>
    <scope>NUCLEOTIDE SEQUENCE</scope>
    <source>
        <strain evidence="6">IBT 21917</strain>
    </source>
</reference>
<organism evidence="6 7">
    <name type="scientific">Penicillium capsulatum</name>
    <dbReference type="NCBI Taxonomy" id="69766"/>
    <lineage>
        <taxon>Eukaryota</taxon>
        <taxon>Fungi</taxon>
        <taxon>Dikarya</taxon>
        <taxon>Ascomycota</taxon>
        <taxon>Pezizomycotina</taxon>
        <taxon>Eurotiomycetes</taxon>
        <taxon>Eurotiomycetidae</taxon>
        <taxon>Eurotiales</taxon>
        <taxon>Aspergillaceae</taxon>
        <taxon>Penicillium</taxon>
    </lineage>
</organism>
<reference evidence="6" key="1">
    <citation type="submission" date="2022-11" db="EMBL/GenBank/DDBJ databases">
        <authorList>
            <person name="Petersen C."/>
        </authorList>
    </citation>
    <scope>NUCLEOTIDE SEQUENCE</scope>
    <source>
        <strain evidence="6">IBT 21917</strain>
    </source>
</reference>
<dbReference type="InterPro" id="IPR002068">
    <property type="entry name" value="A-crystallin/Hsp20_dom"/>
</dbReference>
<keyword evidence="7" id="KW-1185">Reference proteome</keyword>
<evidence type="ECO:0000256" key="1">
    <source>
        <dbReference type="ARBA" id="ARBA00023016"/>
    </source>
</evidence>
<dbReference type="PANTHER" id="PTHR11527">
    <property type="entry name" value="HEAT-SHOCK PROTEIN 20 FAMILY MEMBER"/>
    <property type="match status" value="1"/>
</dbReference>
<feature type="compositionally biased region" description="Basic and acidic residues" evidence="4">
    <location>
        <begin position="115"/>
        <end position="141"/>
    </location>
</feature>
<accession>A0A9W9HZC5</accession>
<dbReference type="Pfam" id="PF00011">
    <property type="entry name" value="HSP20"/>
    <property type="match status" value="1"/>
</dbReference>
<protein>
    <recommendedName>
        <fullName evidence="5">SHSP domain-containing protein</fullName>
    </recommendedName>
</protein>
<evidence type="ECO:0000256" key="2">
    <source>
        <dbReference type="PROSITE-ProRule" id="PRU00285"/>
    </source>
</evidence>
<keyword evidence="1" id="KW-0346">Stress response</keyword>
<dbReference type="InterPro" id="IPR031107">
    <property type="entry name" value="Small_HSP"/>
</dbReference>
<dbReference type="OrthoDB" id="5511210at2759"/>
<dbReference type="AlphaFoldDB" id="A0A9W9HZC5"/>
<feature type="compositionally biased region" description="Basic and acidic residues" evidence="4">
    <location>
        <begin position="361"/>
        <end position="372"/>
    </location>
</feature>
<dbReference type="CDD" id="cd06464">
    <property type="entry name" value="ACD_sHsps-like"/>
    <property type="match status" value="1"/>
</dbReference>
<proteinExistence type="inferred from homology"/>
<evidence type="ECO:0000256" key="3">
    <source>
        <dbReference type="RuleBase" id="RU003616"/>
    </source>
</evidence>
<comment type="similarity">
    <text evidence="2 3">Belongs to the small heat shock protein (HSP20) family.</text>
</comment>
<evidence type="ECO:0000313" key="6">
    <source>
        <dbReference type="EMBL" id="KAJ5161782.1"/>
    </source>
</evidence>